<dbReference type="SUPFAM" id="SSF52833">
    <property type="entry name" value="Thioredoxin-like"/>
    <property type="match status" value="1"/>
</dbReference>
<dbReference type="CDD" id="cd02961">
    <property type="entry name" value="PDI_a_family"/>
    <property type="match status" value="1"/>
</dbReference>
<dbReference type="InterPro" id="IPR039798">
    <property type="entry name" value="Sulfhydryl_oxidase"/>
</dbReference>
<dbReference type="Pfam" id="PF00085">
    <property type="entry name" value="Thioredoxin"/>
    <property type="match status" value="1"/>
</dbReference>
<dbReference type="InterPro" id="IPR036249">
    <property type="entry name" value="Thioredoxin-like_sf"/>
</dbReference>
<feature type="domain" description="Thioredoxin" evidence="3">
    <location>
        <begin position="67"/>
        <end position="222"/>
    </location>
</feature>
<proteinExistence type="predicted"/>
<dbReference type="EMBL" id="HBGZ01001382">
    <property type="protein sequence ID" value="CAD9572405.1"/>
    <property type="molecule type" value="Transcribed_RNA"/>
</dbReference>
<dbReference type="Gene3D" id="3.40.30.10">
    <property type="entry name" value="Glutaredoxin"/>
    <property type="match status" value="1"/>
</dbReference>
<feature type="signal peptide" evidence="2">
    <location>
        <begin position="1"/>
        <end position="20"/>
    </location>
</feature>
<accession>A0A7S2KBU7</accession>
<sequence>MRSLISLLVLLAPQLPIVRASDDLWAQYMAQMEAKKYESTISRRERNLDHWDVPTAAAYLGLHPETLKPLPQHASEELPSSSSDGSGDATELLDEYVGHDAAVLFYAQWCNNCHAVAPSWDAIATHVSAGSRSSKLIMALFDCEKDSRHMELCVAAGVKAYPTMMFVGSGEFHDTDFLTKSVLGKDKSAGPFGATTLPRTVKFQGNWQYGDQLLDWVNIMRGLSSWHTMSESGPLRGLRNGIFGFLTGGKGKRASSAAKLGKEGSLPVGVPPGFQSELRGTGGSGKPAAAAAIDDAKVKALEQTLNVTKKEKELYEKAVTHSSNLLDGMLFPDEENSPKKGRDIFSTLTSTDGWFNNATTIPSGAPNDEHPSILRSCAMELSIDYCNRLTSRETNAYVELLTAIPESDPFPPLEEIEQTLLDAVKSKEPYCSLLESCILSDYEAEECRPAQCPFENSAACTYLESCFDPSVQTEYGIALGLLSEGEKLSEKIWDEKRDDATTASTDADGGVKSAGVQGWGVPAS</sequence>
<dbReference type="InterPro" id="IPR013766">
    <property type="entry name" value="Thioredoxin_domain"/>
</dbReference>
<name>A0A7S2KBU7_9STRA</name>
<protein>
    <recommendedName>
        <fullName evidence="3">Thioredoxin domain-containing protein</fullName>
    </recommendedName>
</protein>
<dbReference type="GO" id="GO:0003756">
    <property type="term" value="F:protein disulfide isomerase activity"/>
    <property type="evidence" value="ECO:0007669"/>
    <property type="project" value="TreeGrafter"/>
</dbReference>
<evidence type="ECO:0000256" key="2">
    <source>
        <dbReference type="SAM" id="SignalP"/>
    </source>
</evidence>
<dbReference type="GO" id="GO:0005615">
    <property type="term" value="C:extracellular space"/>
    <property type="evidence" value="ECO:0007669"/>
    <property type="project" value="TreeGrafter"/>
</dbReference>
<dbReference type="AlphaFoldDB" id="A0A7S2KBU7"/>
<keyword evidence="2" id="KW-0732">Signal</keyword>
<evidence type="ECO:0000313" key="4">
    <source>
        <dbReference type="EMBL" id="CAD9572405.1"/>
    </source>
</evidence>
<dbReference type="PANTHER" id="PTHR22897:SF8">
    <property type="entry name" value="SULFHYDRYL OXIDASE"/>
    <property type="match status" value="1"/>
</dbReference>
<dbReference type="GO" id="GO:0016971">
    <property type="term" value="F:flavin-dependent sulfhydryl oxidase activity"/>
    <property type="evidence" value="ECO:0007669"/>
    <property type="project" value="InterPro"/>
</dbReference>
<dbReference type="GO" id="GO:0000139">
    <property type="term" value="C:Golgi membrane"/>
    <property type="evidence" value="ECO:0007669"/>
    <property type="project" value="TreeGrafter"/>
</dbReference>
<organism evidence="4">
    <name type="scientific">Skeletonema marinoi</name>
    <dbReference type="NCBI Taxonomy" id="267567"/>
    <lineage>
        <taxon>Eukaryota</taxon>
        <taxon>Sar</taxon>
        <taxon>Stramenopiles</taxon>
        <taxon>Ochrophyta</taxon>
        <taxon>Bacillariophyta</taxon>
        <taxon>Coscinodiscophyceae</taxon>
        <taxon>Thalassiosirophycidae</taxon>
        <taxon>Thalassiosirales</taxon>
        <taxon>Skeletonemataceae</taxon>
        <taxon>Skeletonema</taxon>
        <taxon>Skeletonema marinoi-dohrnii complex</taxon>
    </lineage>
</organism>
<gene>
    <name evidence="4" type="ORF">SMAR0320_LOCUS997</name>
</gene>
<dbReference type="GO" id="GO:0006457">
    <property type="term" value="P:protein folding"/>
    <property type="evidence" value="ECO:0007669"/>
    <property type="project" value="TreeGrafter"/>
</dbReference>
<reference evidence="4" key="1">
    <citation type="submission" date="2021-01" db="EMBL/GenBank/DDBJ databases">
        <authorList>
            <person name="Corre E."/>
            <person name="Pelletier E."/>
            <person name="Niang G."/>
            <person name="Scheremetjew M."/>
            <person name="Finn R."/>
            <person name="Kale V."/>
            <person name="Holt S."/>
            <person name="Cochrane G."/>
            <person name="Meng A."/>
            <person name="Brown T."/>
            <person name="Cohen L."/>
        </authorList>
    </citation>
    <scope>NUCLEOTIDE SEQUENCE</scope>
    <source>
        <strain evidence="4">SM1012Den-03</strain>
    </source>
</reference>
<dbReference type="PANTHER" id="PTHR22897">
    <property type="entry name" value="QUIESCIN Q6-RELATED SULFHYDRYL OXIDASE"/>
    <property type="match status" value="1"/>
</dbReference>
<feature type="region of interest" description="Disordered" evidence="1">
    <location>
        <begin position="499"/>
        <end position="524"/>
    </location>
</feature>
<evidence type="ECO:0000256" key="1">
    <source>
        <dbReference type="SAM" id="MobiDB-lite"/>
    </source>
</evidence>
<feature type="chain" id="PRO_5031413916" description="Thioredoxin domain-containing protein" evidence="2">
    <location>
        <begin position="21"/>
        <end position="524"/>
    </location>
</feature>
<evidence type="ECO:0000259" key="3">
    <source>
        <dbReference type="PROSITE" id="PS51352"/>
    </source>
</evidence>
<dbReference type="PROSITE" id="PS51352">
    <property type="entry name" value="THIOREDOXIN_2"/>
    <property type="match status" value="1"/>
</dbReference>